<evidence type="ECO:0000259" key="6">
    <source>
        <dbReference type="SMART" id="SM00382"/>
    </source>
</evidence>
<keyword evidence="8" id="KW-1185">Reference proteome</keyword>
<dbReference type="Gene3D" id="1.10.8.430">
    <property type="entry name" value="Helical domain of apoptotic protease-activating factors"/>
    <property type="match status" value="1"/>
</dbReference>
<name>A0A8K0MJ86_9ROSA</name>
<comment type="caution">
    <text evidence="7">The sequence shown here is derived from an EMBL/GenBank/DDBJ whole genome shotgun (WGS) entry which is preliminary data.</text>
</comment>
<dbReference type="AlphaFoldDB" id="A0A8K0MJ86"/>
<sequence>MDPTQIAHFVVGLVKPHFDYVIDHDSNVAQLRDRLVELRNAKERIRHKVVDALSKSQKIQDDVEKWLKRVEGITEKAQKLLEAESHAQMCFYGLCPNFITLYIPSKKALGLAKEMVVEVEKGKGFPSVAYTAPLQATPTTPAGFQAFASRTSIVTQILEEFKKDNINMIGVFGMAGVGKSTFVKQVANQVKEEKLFHNVGEAEVKQNPDVKSIQNKLALSFGLHLDKTQTIDEWQLILRNYIKDKKKKFLIILDDVWEMLDLKTLGLEEGYCKILLTSRDGEMLRSEMGTQKNFRLEVLDEEETWSFFEKKVGDDVKHPDFREVATRIAKRCGGLPILVETIARTLRGKPIHSWNDALTRLNRSDGKGLPEKVQSGIEWSYNQLDDEDVKSLFLIGGMVSDGYIPLSDLLKYTMGLSLKLFEGIDTVEMAYDRLQSSVDKLKESCLLLDTNDSQTFKMHDLTLDVARNIASRGQHFLSFGNKNEFKEWPNKELLQKCAMMSIDRINISELPEALECRALHLFKIGSKDKSLQIPPNFFKEMKQLKVLGLTYLCIPSLPPSIQSLTITQRNREVDSTTMVGFERMPELEVVFRMS</sequence>
<dbReference type="InterPro" id="IPR032675">
    <property type="entry name" value="LRR_dom_sf"/>
</dbReference>
<feature type="domain" description="AAA+ ATPase" evidence="6">
    <location>
        <begin position="165"/>
        <end position="300"/>
    </location>
</feature>
<dbReference type="GO" id="GO:0005524">
    <property type="term" value="F:ATP binding"/>
    <property type="evidence" value="ECO:0007669"/>
    <property type="project" value="UniProtKB-KW"/>
</dbReference>
<dbReference type="InterPro" id="IPR042197">
    <property type="entry name" value="Apaf_helical"/>
</dbReference>
<dbReference type="InterPro" id="IPR050905">
    <property type="entry name" value="Plant_NBS-LRR"/>
</dbReference>
<keyword evidence="4" id="KW-0067">ATP-binding</keyword>
<gene>
    <name evidence="7" type="ORF">FNV43_RR08614</name>
</gene>
<dbReference type="PANTHER" id="PTHR33463">
    <property type="entry name" value="NB-ARC DOMAIN-CONTAINING PROTEIN-RELATED"/>
    <property type="match status" value="1"/>
</dbReference>
<comment type="similarity">
    <text evidence="1">Belongs to the disease resistance NB-LRR family.</text>
</comment>
<keyword evidence="3" id="KW-0611">Plant defense</keyword>
<keyword evidence="2" id="KW-0547">Nucleotide-binding</keyword>
<evidence type="ECO:0000256" key="5">
    <source>
        <dbReference type="SAM" id="Coils"/>
    </source>
</evidence>
<accession>A0A8K0MJ86</accession>
<protein>
    <recommendedName>
        <fullName evidence="6">AAA+ ATPase domain-containing protein</fullName>
    </recommendedName>
</protein>
<evidence type="ECO:0000256" key="3">
    <source>
        <dbReference type="ARBA" id="ARBA00022821"/>
    </source>
</evidence>
<keyword evidence="5" id="KW-0175">Coiled coil</keyword>
<dbReference type="SUPFAM" id="SSF52540">
    <property type="entry name" value="P-loop containing nucleoside triphosphate hydrolases"/>
    <property type="match status" value="1"/>
</dbReference>
<dbReference type="InterPro" id="IPR003593">
    <property type="entry name" value="AAA+_ATPase"/>
</dbReference>
<dbReference type="PRINTS" id="PR00364">
    <property type="entry name" value="DISEASERSIST"/>
</dbReference>
<dbReference type="InterPro" id="IPR002182">
    <property type="entry name" value="NB-ARC"/>
</dbReference>
<dbReference type="GO" id="GO:0006952">
    <property type="term" value="P:defense response"/>
    <property type="evidence" value="ECO:0007669"/>
    <property type="project" value="UniProtKB-KW"/>
</dbReference>
<dbReference type="OrthoDB" id="1165656at2759"/>
<dbReference type="Pfam" id="PF00931">
    <property type="entry name" value="NB-ARC"/>
    <property type="match status" value="1"/>
</dbReference>
<dbReference type="GO" id="GO:0043531">
    <property type="term" value="F:ADP binding"/>
    <property type="evidence" value="ECO:0007669"/>
    <property type="project" value="InterPro"/>
</dbReference>
<dbReference type="EMBL" id="VOIH02000004">
    <property type="protein sequence ID" value="KAF3447907.1"/>
    <property type="molecule type" value="Genomic_DNA"/>
</dbReference>
<organism evidence="7 8">
    <name type="scientific">Rhamnella rubrinervis</name>
    <dbReference type="NCBI Taxonomy" id="2594499"/>
    <lineage>
        <taxon>Eukaryota</taxon>
        <taxon>Viridiplantae</taxon>
        <taxon>Streptophyta</taxon>
        <taxon>Embryophyta</taxon>
        <taxon>Tracheophyta</taxon>
        <taxon>Spermatophyta</taxon>
        <taxon>Magnoliopsida</taxon>
        <taxon>eudicotyledons</taxon>
        <taxon>Gunneridae</taxon>
        <taxon>Pentapetalae</taxon>
        <taxon>rosids</taxon>
        <taxon>fabids</taxon>
        <taxon>Rosales</taxon>
        <taxon>Rhamnaceae</taxon>
        <taxon>rhamnoid group</taxon>
        <taxon>Rhamneae</taxon>
        <taxon>Rhamnella</taxon>
    </lineage>
</organism>
<dbReference type="Gene3D" id="3.80.10.10">
    <property type="entry name" value="Ribonuclease Inhibitor"/>
    <property type="match status" value="1"/>
</dbReference>
<dbReference type="Proteomes" id="UP000796880">
    <property type="component" value="Unassembled WGS sequence"/>
</dbReference>
<dbReference type="Gene3D" id="3.40.50.300">
    <property type="entry name" value="P-loop containing nucleotide triphosphate hydrolases"/>
    <property type="match status" value="1"/>
</dbReference>
<evidence type="ECO:0000256" key="1">
    <source>
        <dbReference type="ARBA" id="ARBA00008894"/>
    </source>
</evidence>
<feature type="coiled-coil region" evidence="5">
    <location>
        <begin position="21"/>
        <end position="83"/>
    </location>
</feature>
<reference evidence="7" key="1">
    <citation type="submission" date="2020-03" db="EMBL/GenBank/DDBJ databases">
        <title>A high-quality chromosome-level genome assembly of a woody plant with both climbing and erect habits, Rhamnella rubrinervis.</title>
        <authorList>
            <person name="Lu Z."/>
            <person name="Yang Y."/>
            <person name="Zhu X."/>
            <person name="Sun Y."/>
        </authorList>
    </citation>
    <scope>NUCLEOTIDE SEQUENCE</scope>
    <source>
        <strain evidence="7">BYM</strain>
        <tissue evidence="7">Leaf</tissue>
    </source>
</reference>
<dbReference type="SMART" id="SM00382">
    <property type="entry name" value="AAA"/>
    <property type="match status" value="1"/>
</dbReference>
<proteinExistence type="inferred from homology"/>
<evidence type="ECO:0000313" key="8">
    <source>
        <dbReference type="Proteomes" id="UP000796880"/>
    </source>
</evidence>
<evidence type="ECO:0000256" key="4">
    <source>
        <dbReference type="ARBA" id="ARBA00022840"/>
    </source>
</evidence>
<evidence type="ECO:0000313" key="7">
    <source>
        <dbReference type="EMBL" id="KAF3447907.1"/>
    </source>
</evidence>
<dbReference type="InterPro" id="IPR027417">
    <property type="entry name" value="P-loop_NTPase"/>
</dbReference>
<dbReference type="PANTHER" id="PTHR33463:SF198">
    <property type="entry name" value="RPP4C3"/>
    <property type="match status" value="1"/>
</dbReference>
<evidence type="ECO:0000256" key="2">
    <source>
        <dbReference type="ARBA" id="ARBA00022741"/>
    </source>
</evidence>